<protein>
    <submittedName>
        <fullName evidence="2">Leucine-rich repeat receptor protein kinase EXS-like</fullName>
    </submittedName>
</protein>
<proteinExistence type="predicted"/>
<sequence>MARADWSSCAGVVDEREFPTDIFSNPSYCSHDLVFSGPPEFGRSVVSEGTSIGNPSSSSTFPYQFGVERRPD</sequence>
<keyword evidence="2" id="KW-0675">Receptor</keyword>
<feature type="compositionally biased region" description="Polar residues" evidence="1">
    <location>
        <begin position="47"/>
        <end position="62"/>
    </location>
</feature>
<organism evidence="2 3">
    <name type="scientific">Dorcoceras hygrometricum</name>
    <dbReference type="NCBI Taxonomy" id="472368"/>
    <lineage>
        <taxon>Eukaryota</taxon>
        <taxon>Viridiplantae</taxon>
        <taxon>Streptophyta</taxon>
        <taxon>Embryophyta</taxon>
        <taxon>Tracheophyta</taxon>
        <taxon>Spermatophyta</taxon>
        <taxon>Magnoliopsida</taxon>
        <taxon>eudicotyledons</taxon>
        <taxon>Gunneridae</taxon>
        <taxon>Pentapetalae</taxon>
        <taxon>asterids</taxon>
        <taxon>lamiids</taxon>
        <taxon>Lamiales</taxon>
        <taxon>Gesneriaceae</taxon>
        <taxon>Didymocarpoideae</taxon>
        <taxon>Trichosporeae</taxon>
        <taxon>Loxocarpinae</taxon>
        <taxon>Dorcoceras</taxon>
    </lineage>
</organism>
<name>A0A2Z7CT70_9LAMI</name>
<evidence type="ECO:0000256" key="1">
    <source>
        <dbReference type="SAM" id="MobiDB-lite"/>
    </source>
</evidence>
<dbReference type="AlphaFoldDB" id="A0A2Z7CT70"/>
<feature type="region of interest" description="Disordered" evidence="1">
    <location>
        <begin position="46"/>
        <end position="72"/>
    </location>
</feature>
<gene>
    <name evidence="2" type="ORF">F511_43221</name>
</gene>
<keyword evidence="2" id="KW-0418">Kinase</keyword>
<dbReference type="Proteomes" id="UP000250235">
    <property type="component" value="Unassembled WGS sequence"/>
</dbReference>
<dbReference type="EMBL" id="KQ993397">
    <property type="protein sequence ID" value="KZV49137.1"/>
    <property type="molecule type" value="Genomic_DNA"/>
</dbReference>
<dbReference type="GO" id="GO:0016301">
    <property type="term" value="F:kinase activity"/>
    <property type="evidence" value="ECO:0007669"/>
    <property type="project" value="UniProtKB-KW"/>
</dbReference>
<keyword evidence="3" id="KW-1185">Reference proteome</keyword>
<evidence type="ECO:0000313" key="3">
    <source>
        <dbReference type="Proteomes" id="UP000250235"/>
    </source>
</evidence>
<keyword evidence="2" id="KW-0808">Transferase</keyword>
<reference evidence="2 3" key="1">
    <citation type="journal article" date="2015" name="Proc. Natl. Acad. Sci. U.S.A.">
        <title>The resurrection genome of Boea hygrometrica: A blueprint for survival of dehydration.</title>
        <authorList>
            <person name="Xiao L."/>
            <person name="Yang G."/>
            <person name="Zhang L."/>
            <person name="Yang X."/>
            <person name="Zhao S."/>
            <person name="Ji Z."/>
            <person name="Zhou Q."/>
            <person name="Hu M."/>
            <person name="Wang Y."/>
            <person name="Chen M."/>
            <person name="Xu Y."/>
            <person name="Jin H."/>
            <person name="Xiao X."/>
            <person name="Hu G."/>
            <person name="Bao F."/>
            <person name="Hu Y."/>
            <person name="Wan P."/>
            <person name="Li L."/>
            <person name="Deng X."/>
            <person name="Kuang T."/>
            <person name="Xiang C."/>
            <person name="Zhu J.K."/>
            <person name="Oliver M.J."/>
            <person name="He Y."/>
        </authorList>
    </citation>
    <scope>NUCLEOTIDE SEQUENCE [LARGE SCALE GENOMIC DNA]</scope>
    <source>
        <strain evidence="3">cv. XS01</strain>
    </source>
</reference>
<accession>A0A2Z7CT70</accession>
<evidence type="ECO:0000313" key="2">
    <source>
        <dbReference type="EMBL" id="KZV49137.1"/>
    </source>
</evidence>